<evidence type="ECO:0000313" key="2">
    <source>
        <dbReference type="Proteomes" id="UP000688947"/>
    </source>
</evidence>
<gene>
    <name evidence="1" type="ORF">JG687_00007021</name>
</gene>
<comment type="caution">
    <text evidence="1">The sequence shown here is derived from an EMBL/GenBank/DDBJ whole genome shotgun (WGS) entry which is preliminary data.</text>
</comment>
<dbReference type="EMBL" id="JAENGZ010000299">
    <property type="protein sequence ID" value="KAG6962655.1"/>
    <property type="molecule type" value="Genomic_DNA"/>
</dbReference>
<proteinExistence type="predicted"/>
<dbReference type="OrthoDB" id="10346112at2759"/>
<evidence type="ECO:0000313" key="1">
    <source>
        <dbReference type="EMBL" id="KAG6962655.1"/>
    </source>
</evidence>
<accession>A0A8T1UL90</accession>
<sequence>MGELNPSRTSGAVLIASLVGVNLDSVGSSCYEATRKARNVETQSNSRLVLVYAKQWIVPETCAEFTLYGGKRDQLRCAYSALGIPRGCPRGPRRNVAHCHQALPCRRALTCVRVAPRRISNT</sequence>
<protein>
    <submittedName>
        <fullName evidence="1">Uncharacterized protein</fullName>
    </submittedName>
</protein>
<reference evidence="1" key="1">
    <citation type="submission" date="2021-01" db="EMBL/GenBank/DDBJ databases">
        <title>Phytophthora aleatoria, a newly-described species from Pinus radiata is distinct from Phytophthora cactorum isolates based on comparative genomics.</title>
        <authorList>
            <person name="Mcdougal R."/>
            <person name="Panda P."/>
            <person name="Williams N."/>
            <person name="Studholme D.J."/>
        </authorList>
    </citation>
    <scope>NUCLEOTIDE SEQUENCE</scope>
    <source>
        <strain evidence="1">NZFS 3830</strain>
    </source>
</reference>
<dbReference type="Proteomes" id="UP000688947">
    <property type="component" value="Unassembled WGS sequence"/>
</dbReference>
<name>A0A8T1UL90_9STRA</name>
<dbReference type="AlphaFoldDB" id="A0A8T1UL90"/>
<dbReference type="VEuPathDB" id="FungiDB:PC110_g6847"/>
<organism evidence="1 2">
    <name type="scientific">Phytophthora cactorum</name>
    <dbReference type="NCBI Taxonomy" id="29920"/>
    <lineage>
        <taxon>Eukaryota</taxon>
        <taxon>Sar</taxon>
        <taxon>Stramenopiles</taxon>
        <taxon>Oomycota</taxon>
        <taxon>Peronosporomycetes</taxon>
        <taxon>Peronosporales</taxon>
        <taxon>Peronosporaceae</taxon>
        <taxon>Phytophthora</taxon>
    </lineage>
</organism>